<proteinExistence type="predicted"/>
<dbReference type="RefSeq" id="WP_342591280.1">
    <property type="nucleotide sequence ID" value="NZ_JAGIOI010000001.1"/>
</dbReference>
<keyword evidence="1" id="KW-0812">Transmembrane</keyword>
<organism evidence="2 3">
    <name type="scientific">Arthrobacter stackebrandtii</name>
    <dbReference type="NCBI Taxonomy" id="272161"/>
    <lineage>
        <taxon>Bacteria</taxon>
        <taxon>Bacillati</taxon>
        <taxon>Actinomycetota</taxon>
        <taxon>Actinomycetes</taxon>
        <taxon>Micrococcales</taxon>
        <taxon>Micrococcaceae</taxon>
        <taxon>Arthrobacter</taxon>
    </lineage>
</organism>
<dbReference type="InterPro" id="IPR021414">
    <property type="entry name" value="DUF3054"/>
</dbReference>
<keyword evidence="1" id="KW-0472">Membrane</keyword>
<keyword evidence="3" id="KW-1185">Reference proteome</keyword>
<name>A0ABS4Z0E9_9MICC</name>
<comment type="caution">
    <text evidence="2">The sequence shown here is derived from an EMBL/GenBank/DDBJ whole genome shotgun (WGS) entry which is preliminary data.</text>
</comment>
<evidence type="ECO:0008006" key="4">
    <source>
        <dbReference type="Google" id="ProtNLM"/>
    </source>
</evidence>
<feature type="transmembrane region" description="Helical" evidence="1">
    <location>
        <begin position="72"/>
        <end position="91"/>
    </location>
</feature>
<keyword evidence="1" id="KW-1133">Transmembrane helix</keyword>
<feature type="transmembrane region" description="Helical" evidence="1">
    <location>
        <begin position="37"/>
        <end position="60"/>
    </location>
</feature>
<evidence type="ECO:0000313" key="2">
    <source>
        <dbReference type="EMBL" id="MBP2414471.1"/>
    </source>
</evidence>
<reference evidence="2 3" key="1">
    <citation type="submission" date="2021-03" db="EMBL/GenBank/DDBJ databases">
        <title>Sequencing the genomes of 1000 actinobacteria strains.</title>
        <authorList>
            <person name="Klenk H.-P."/>
        </authorList>
    </citation>
    <scope>NUCLEOTIDE SEQUENCE [LARGE SCALE GENOMIC DNA]</scope>
    <source>
        <strain evidence="2 3">DSM 16005</strain>
    </source>
</reference>
<feature type="transmembrane region" description="Helical" evidence="1">
    <location>
        <begin position="97"/>
        <end position="117"/>
    </location>
</feature>
<protein>
    <recommendedName>
        <fullName evidence="4">DUF3054 domain-containing protein</fullName>
    </recommendedName>
</protein>
<gene>
    <name evidence="2" type="ORF">JOF48_003270</name>
</gene>
<feature type="transmembrane region" description="Helical" evidence="1">
    <location>
        <begin position="12"/>
        <end position="31"/>
    </location>
</feature>
<evidence type="ECO:0000313" key="3">
    <source>
        <dbReference type="Proteomes" id="UP000711614"/>
    </source>
</evidence>
<dbReference type="EMBL" id="JAGIOI010000001">
    <property type="protein sequence ID" value="MBP2414471.1"/>
    <property type="molecule type" value="Genomic_DNA"/>
</dbReference>
<sequence>MTQSKTSPGTILYAAAADIVLVLLFALSGRSSHSESMTAAGVLETAWPFLAALTAGWLIVRAWQNPLRIWPQAVCLWLITVAGGMLLRIVSGSTAELPFVIVATLVLALFLLGHRLLASLVTRRTQQGRD</sequence>
<dbReference type="Proteomes" id="UP000711614">
    <property type="component" value="Unassembled WGS sequence"/>
</dbReference>
<dbReference type="Pfam" id="PF11255">
    <property type="entry name" value="DUF3054"/>
    <property type="match status" value="1"/>
</dbReference>
<evidence type="ECO:0000256" key="1">
    <source>
        <dbReference type="SAM" id="Phobius"/>
    </source>
</evidence>
<accession>A0ABS4Z0E9</accession>